<gene>
    <name evidence="1" type="ORF">RSE6_04661</name>
</gene>
<dbReference type="EMBL" id="FJVC01000174">
    <property type="protein sequence ID" value="CZT44488.1"/>
    <property type="molecule type" value="Genomic_DNA"/>
</dbReference>
<reference evidence="2" key="1">
    <citation type="submission" date="2016-03" db="EMBL/GenBank/DDBJ databases">
        <authorList>
            <person name="Guldener U."/>
        </authorList>
    </citation>
    <scope>NUCLEOTIDE SEQUENCE [LARGE SCALE GENOMIC DNA]</scope>
</reference>
<organism evidence="1 2">
    <name type="scientific">Rhynchosporium secalis</name>
    <name type="common">Barley scald fungus</name>
    <dbReference type="NCBI Taxonomy" id="38038"/>
    <lineage>
        <taxon>Eukaryota</taxon>
        <taxon>Fungi</taxon>
        <taxon>Dikarya</taxon>
        <taxon>Ascomycota</taxon>
        <taxon>Pezizomycotina</taxon>
        <taxon>Leotiomycetes</taxon>
        <taxon>Helotiales</taxon>
        <taxon>Ploettnerulaceae</taxon>
        <taxon>Rhynchosporium</taxon>
    </lineage>
</organism>
<proteinExistence type="predicted"/>
<name>A0A1E1M5V5_RHYSE</name>
<protein>
    <submittedName>
        <fullName evidence="1">Uncharacterized protein</fullName>
    </submittedName>
</protein>
<accession>A0A1E1M5V5</accession>
<keyword evidence="2" id="KW-1185">Reference proteome</keyword>
<evidence type="ECO:0000313" key="1">
    <source>
        <dbReference type="EMBL" id="CZT44488.1"/>
    </source>
</evidence>
<sequence length="56" mass="6281">MDKEETYGIPSDANGAGLSFVLQPFYDQPNHSLSQEPQYAVPYGAIAQFLLRDYRA</sequence>
<dbReference type="AlphaFoldDB" id="A0A1E1M5V5"/>
<dbReference type="Proteomes" id="UP000177625">
    <property type="component" value="Unassembled WGS sequence"/>
</dbReference>
<evidence type="ECO:0000313" key="2">
    <source>
        <dbReference type="Proteomes" id="UP000177625"/>
    </source>
</evidence>